<sequence>SSRSTTSRSSNIDPQQSICHQLKQSRDTAAPPPLAVETELRHSSNSRFCLKNYHGEREAVGEE</sequence>
<dbReference type="AlphaFoldDB" id="A0A2H5QY71"/>
<dbReference type="Proteomes" id="UP000236630">
    <property type="component" value="Unassembled WGS sequence"/>
</dbReference>
<keyword evidence="3" id="KW-1185">Reference proteome</keyword>
<feature type="region of interest" description="Disordered" evidence="1">
    <location>
        <begin position="1"/>
        <end position="45"/>
    </location>
</feature>
<evidence type="ECO:0000256" key="1">
    <source>
        <dbReference type="SAM" id="MobiDB-lite"/>
    </source>
</evidence>
<proteinExistence type="predicted"/>
<protein>
    <submittedName>
        <fullName evidence="2">Uncharacterized protein</fullName>
    </submittedName>
</protein>
<name>A0A2H5QY71_CITUN</name>
<organism evidence="2 3">
    <name type="scientific">Citrus unshiu</name>
    <name type="common">Satsuma mandarin</name>
    <name type="synonym">Citrus nobilis var. unshiu</name>
    <dbReference type="NCBI Taxonomy" id="55188"/>
    <lineage>
        <taxon>Eukaryota</taxon>
        <taxon>Viridiplantae</taxon>
        <taxon>Streptophyta</taxon>
        <taxon>Embryophyta</taxon>
        <taxon>Tracheophyta</taxon>
        <taxon>Spermatophyta</taxon>
        <taxon>Magnoliopsida</taxon>
        <taxon>eudicotyledons</taxon>
        <taxon>Gunneridae</taxon>
        <taxon>Pentapetalae</taxon>
        <taxon>rosids</taxon>
        <taxon>malvids</taxon>
        <taxon>Sapindales</taxon>
        <taxon>Rutaceae</taxon>
        <taxon>Aurantioideae</taxon>
        <taxon>Citrus</taxon>
    </lineage>
</organism>
<accession>A0A2H5QY71</accession>
<evidence type="ECO:0000313" key="3">
    <source>
        <dbReference type="Proteomes" id="UP000236630"/>
    </source>
</evidence>
<feature type="compositionally biased region" description="Low complexity" evidence="1">
    <location>
        <begin position="1"/>
        <end position="10"/>
    </location>
</feature>
<reference evidence="2 3" key="1">
    <citation type="journal article" date="2017" name="Front. Genet.">
        <title>Draft sequencing of the heterozygous diploid genome of Satsuma (Citrus unshiu Marc.) using a hybrid assembly approach.</title>
        <authorList>
            <person name="Shimizu T."/>
            <person name="Tanizawa Y."/>
            <person name="Mochizuki T."/>
            <person name="Nagasaki H."/>
            <person name="Yoshioka T."/>
            <person name="Toyoda A."/>
            <person name="Fujiyama A."/>
            <person name="Kaminuma E."/>
            <person name="Nakamura Y."/>
        </authorList>
    </citation>
    <scope>NUCLEOTIDE SEQUENCE [LARGE SCALE GENOMIC DNA]</scope>
    <source>
        <strain evidence="3">cv. Miyagawa wase</strain>
    </source>
</reference>
<feature type="non-terminal residue" evidence="2">
    <location>
        <position position="1"/>
    </location>
</feature>
<evidence type="ECO:0000313" key="2">
    <source>
        <dbReference type="EMBL" id="GAY69539.1"/>
    </source>
</evidence>
<dbReference type="EMBL" id="BDQV01019503">
    <property type="protein sequence ID" value="GAY69539.1"/>
    <property type="molecule type" value="Genomic_DNA"/>
</dbReference>
<comment type="caution">
    <text evidence="2">The sequence shown here is derived from an EMBL/GenBank/DDBJ whole genome shotgun (WGS) entry which is preliminary data.</text>
</comment>
<gene>
    <name evidence="2" type="ORF">CUMW_290150</name>
</gene>